<evidence type="ECO:0000256" key="12">
    <source>
        <dbReference type="ARBA" id="ARBA00022958"/>
    </source>
</evidence>
<evidence type="ECO:0000256" key="7">
    <source>
        <dbReference type="ARBA" id="ARBA00022490"/>
    </source>
</evidence>
<dbReference type="OrthoDB" id="9804707at2"/>
<evidence type="ECO:0000256" key="6">
    <source>
        <dbReference type="ARBA" id="ARBA00012102"/>
    </source>
</evidence>
<proteinExistence type="inferred from homology"/>
<dbReference type="CDD" id="cd24015">
    <property type="entry name" value="ASKHA_NBD_PanK-III"/>
    <property type="match status" value="1"/>
</dbReference>
<dbReference type="NCBIfam" id="TIGR00671">
    <property type="entry name" value="baf"/>
    <property type="match status" value="1"/>
</dbReference>
<comment type="catalytic activity">
    <reaction evidence="1 16">
        <text>(R)-pantothenate + ATP = (R)-4'-phosphopantothenate + ADP + H(+)</text>
        <dbReference type="Rhea" id="RHEA:16373"/>
        <dbReference type="ChEBI" id="CHEBI:10986"/>
        <dbReference type="ChEBI" id="CHEBI:15378"/>
        <dbReference type="ChEBI" id="CHEBI:29032"/>
        <dbReference type="ChEBI" id="CHEBI:30616"/>
        <dbReference type="ChEBI" id="CHEBI:456216"/>
        <dbReference type="EC" id="2.7.1.33"/>
    </reaction>
</comment>
<protein>
    <recommendedName>
        <fullName evidence="15 16">Type III pantothenate kinase</fullName>
        <ecNumber evidence="6 16">2.7.1.33</ecNumber>
    </recommendedName>
    <alternativeName>
        <fullName evidence="16">PanK-III</fullName>
    </alternativeName>
    <alternativeName>
        <fullName evidence="16">Pantothenic acid kinase</fullName>
    </alternativeName>
</protein>
<evidence type="ECO:0000256" key="11">
    <source>
        <dbReference type="ARBA" id="ARBA00022840"/>
    </source>
</evidence>
<dbReference type="STRING" id="536979.SAMN04488055_4516"/>
<dbReference type="GO" id="GO:0005737">
    <property type="term" value="C:cytoplasm"/>
    <property type="evidence" value="ECO:0007669"/>
    <property type="project" value="UniProtKB-SubCell"/>
</dbReference>
<evidence type="ECO:0000256" key="1">
    <source>
        <dbReference type="ARBA" id="ARBA00001206"/>
    </source>
</evidence>
<evidence type="ECO:0000256" key="15">
    <source>
        <dbReference type="ARBA" id="ARBA00040883"/>
    </source>
</evidence>
<evidence type="ECO:0000256" key="9">
    <source>
        <dbReference type="ARBA" id="ARBA00022741"/>
    </source>
</evidence>
<gene>
    <name evidence="16" type="primary">coaX</name>
    <name evidence="17" type="ORF">SAMN04488055_4516</name>
</gene>
<dbReference type="AlphaFoldDB" id="A0A1N6JVI8"/>
<comment type="cofactor">
    <cofactor evidence="16">
        <name>NH4(+)</name>
        <dbReference type="ChEBI" id="CHEBI:28938"/>
    </cofactor>
    <cofactor evidence="16">
        <name>K(+)</name>
        <dbReference type="ChEBI" id="CHEBI:29103"/>
    </cofactor>
    <text evidence="16">A monovalent cation. Ammonium or potassium.</text>
</comment>
<reference evidence="17 18" key="1">
    <citation type="submission" date="2016-11" db="EMBL/GenBank/DDBJ databases">
        <authorList>
            <person name="Jaros S."/>
            <person name="Januszkiewicz K."/>
            <person name="Wedrychowicz H."/>
        </authorList>
    </citation>
    <scope>NUCLEOTIDE SEQUENCE [LARGE SCALE GENOMIC DNA]</scope>
    <source>
        <strain evidence="17 18">DSM 24787</strain>
    </source>
</reference>
<evidence type="ECO:0000313" key="17">
    <source>
        <dbReference type="EMBL" id="SIO48320.1"/>
    </source>
</evidence>
<comment type="caution">
    <text evidence="16">Lacks conserved residue(s) required for the propagation of feature annotation.</text>
</comment>
<dbReference type="SUPFAM" id="SSF53067">
    <property type="entry name" value="Actin-like ATPase domain"/>
    <property type="match status" value="2"/>
</dbReference>
<comment type="pathway">
    <text evidence="4 16">Cofactor biosynthesis; coenzyme A biosynthesis; CoA from (R)-pantothenate: step 1/5.</text>
</comment>
<evidence type="ECO:0000256" key="3">
    <source>
        <dbReference type="ARBA" id="ARBA00004496"/>
    </source>
</evidence>
<sequence length="247" mass="27203">MNGCVFCLDLGNSRLKCGVMLNGELQQELFFSESNLVQDVQKALEQYHPKAAILSSVVDHPEELETLLAEQTFFLRLSHSTPLPIKLVYEKPETLGVDRIALACGAWALFPGRHNLIIGTGSAITYNFLNRSGAFLGGGISPGIDMRFRALHTFTDKLPLIKASTQYAFVGFNTRQSILSGVQEGALAEVAGMIASYGNRYRNFNVLLTGGNLDFFASRLKKKIFASPYLMYKGLNSIVELNVLDKS</sequence>
<comment type="cofactor">
    <cofactor evidence="2">
        <name>K(+)</name>
        <dbReference type="ChEBI" id="CHEBI:29103"/>
    </cofactor>
</comment>
<dbReference type="UniPathway" id="UPA00241">
    <property type="reaction ID" value="UER00352"/>
</dbReference>
<dbReference type="Pfam" id="PF03309">
    <property type="entry name" value="Pan_kinase"/>
    <property type="match status" value="1"/>
</dbReference>
<dbReference type="HAMAP" id="MF_01274">
    <property type="entry name" value="Pantothen_kinase_3"/>
    <property type="match status" value="1"/>
</dbReference>
<evidence type="ECO:0000313" key="18">
    <source>
        <dbReference type="Proteomes" id="UP000185003"/>
    </source>
</evidence>
<dbReference type="GO" id="GO:0005524">
    <property type="term" value="F:ATP binding"/>
    <property type="evidence" value="ECO:0007669"/>
    <property type="project" value="UniProtKB-UniRule"/>
</dbReference>
<comment type="subcellular location">
    <subcellularLocation>
        <location evidence="3 16">Cytoplasm</location>
    </subcellularLocation>
</comment>
<dbReference type="GO" id="GO:0004594">
    <property type="term" value="F:pantothenate kinase activity"/>
    <property type="evidence" value="ECO:0007669"/>
    <property type="project" value="UniProtKB-UniRule"/>
</dbReference>
<keyword evidence="8 16" id="KW-0808">Transferase</keyword>
<dbReference type="GO" id="GO:0015937">
    <property type="term" value="P:coenzyme A biosynthetic process"/>
    <property type="evidence" value="ECO:0007669"/>
    <property type="project" value="UniProtKB-UniRule"/>
</dbReference>
<dbReference type="InterPro" id="IPR004619">
    <property type="entry name" value="Type_III_PanK"/>
</dbReference>
<keyword evidence="11 16" id="KW-0067">ATP-binding</keyword>
<feature type="binding site" evidence="16">
    <location>
        <begin position="96"/>
        <end position="99"/>
    </location>
    <ligand>
        <name>substrate</name>
    </ligand>
</feature>
<keyword evidence="13 16" id="KW-0173">Coenzyme A biosynthesis</keyword>
<feature type="active site" description="Proton acceptor" evidence="16">
    <location>
        <position position="98"/>
    </location>
</feature>
<keyword evidence="9 16" id="KW-0547">Nucleotide-binding</keyword>
<dbReference type="EC" id="2.7.1.33" evidence="6 16"/>
<evidence type="ECO:0000256" key="5">
    <source>
        <dbReference type="ARBA" id="ARBA00011738"/>
    </source>
</evidence>
<name>A0A1N6JVI8_9BACT</name>
<evidence type="ECO:0000256" key="16">
    <source>
        <dbReference type="HAMAP-Rule" id="MF_01274"/>
    </source>
</evidence>
<dbReference type="InterPro" id="IPR043129">
    <property type="entry name" value="ATPase_NBD"/>
</dbReference>
<comment type="similarity">
    <text evidence="14 16">Belongs to the type III pantothenate kinase family.</text>
</comment>
<feature type="binding site" evidence="16">
    <location>
        <position position="174"/>
    </location>
    <ligand>
        <name>substrate</name>
    </ligand>
</feature>
<evidence type="ECO:0000256" key="2">
    <source>
        <dbReference type="ARBA" id="ARBA00001958"/>
    </source>
</evidence>
<keyword evidence="18" id="KW-1185">Reference proteome</keyword>
<accession>A0A1N6JVI8</accession>
<evidence type="ECO:0000256" key="13">
    <source>
        <dbReference type="ARBA" id="ARBA00022993"/>
    </source>
</evidence>
<dbReference type="PANTHER" id="PTHR34265:SF1">
    <property type="entry name" value="TYPE III PANTOTHENATE KINASE"/>
    <property type="match status" value="1"/>
</dbReference>
<evidence type="ECO:0000256" key="14">
    <source>
        <dbReference type="ARBA" id="ARBA00038036"/>
    </source>
</evidence>
<feature type="binding site" evidence="16">
    <location>
        <position position="122"/>
    </location>
    <ligand>
        <name>ATP</name>
        <dbReference type="ChEBI" id="CHEBI:30616"/>
    </ligand>
</feature>
<dbReference type="RefSeq" id="WP_074241843.1">
    <property type="nucleotide sequence ID" value="NZ_FSRA01000002.1"/>
</dbReference>
<dbReference type="PANTHER" id="PTHR34265">
    <property type="entry name" value="TYPE III PANTOTHENATE KINASE"/>
    <property type="match status" value="1"/>
</dbReference>
<evidence type="ECO:0000256" key="10">
    <source>
        <dbReference type="ARBA" id="ARBA00022777"/>
    </source>
</evidence>
<feature type="binding site" evidence="16">
    <location>
        <begin position="9"/>
        <end position="16"/>
    </location>
    <ligand>
        <name>ATP</name>
        <dbReference type="ChEBI" id="CHEBI:30616"/>
    </ligand>
</feature>
<dbReference type="EMBL" id="FSRA01000002">
    <property type="protein sequence ID" value="SIO48320.1"/>
    <property type="molecule type" value="Genomic_DNA"/>
</dbReference>
<comment type="function">
    <text evidence="16">Catalyzes the phosphorylation of pantothenate (Pan), the first step in CoA biosynthesis.</text>
</comment>
<keyword evidence="7 16" id="KW-0963">Cytoplasm</keyword>
<evidence type="ECO:0000256" key="8">
    <source>
        <dbReference type="ARBA" id="ARBA00022679"/>
    </source>
</evidence>
<organism evidence="17 18">
    <name type="scientific">Chitinophaga niabensis</name>
    <dbReference type="NCBI Taxonomy" id="536979"/>
    <lineage>
        <taxon>Bacteria</taxon>
        <taxon>Pseudomonadati</taxon>
        <taxon>Bacteroidota</taxon>
        <taxon>Chitinophagia</taxon>
        <taxon>Chitinophagales</taxon>
        <taxon>Chitinophagaceae</taxon>
        <taxon>Chitinophaga</taxon>
    </lineage>
</organism>
<keyword evidence="12 16" id="KW-0630">Potassium</keyword>
<dbReference type="Gene3D" id="3.30.420.40">
    <property type="match status" value="1"/>
</dbReference>
<keyword evidence="10 16" id="KW-0418">Kinase</keyword>
<feature type="binding site" evidence="16">
    <location>
        <position position="89"/>
    </location>
    <ligand>
        <name>substrate</name>
    </ligand>
</feature>
<evidence type="ECO:0000256" key="4">
    <source>
        <dbReference type="ARBA" id="ARBA00005225"/>
    </source>
</evidence>
<comment type="subunit">
    <text evidence="5 16">Homodimer.</text>
</comment>
<dbReference type="Proteomes" id="UP000185003">
    <property type="component" value="Unassembled WGS sequence"/>
</dbReference>